<evidence type="ECO:0000256" key="1">
    <source>
        <dbReference type="ARBA" id="ARBA00010923"/>
    </source>
</evidence>
<keyword evidence="2" id="KW-0680">Restriction system</keyword>
<dbReference type="InterPro" id="IPR000055">
    <property type="entry name" value="Restrct_endonuc_typeI_TRD"/>
</dbReference>
<organism evidence="5 6">
    <name type="scientific">Neptunomonas marina</name>
    <dbReference type="NCBI Taxonomy" id="1815562"/>
    <lineage>
        <taxon>Bacteria</taxon>
        <taxon>Pseudomonadati</taxon>
        <taxon>Pseudomonadota</taxon>
        <taxon>Gammaproteobacteria</taxon>
        <taxon>Oceanospirillales</taxon>
        <taxon>Oceanospirillaceae</taxon>
        <taxon>Neptunomonas</taxon>
    </lineage>
</organism>
<dbReference type="EMBL" id="SACQ01000004">
    <property type="protein sequence ID" value="RVU30537.1"/>
    <property type="molecule type" value="Genomic_DNA"/>
</dbReference>
<feature type="domain" description="Type I restriction modification DNA specificity" evidence="4">
    <location>
        <begin position="33"/>
        <end position="180"/>
    </location>
</feature>
<name>A0A437Q7Q8_9GAMM</name>
<dbReference type="CDD" id="cd17523">
    <property type="entry name" value="RMtype1_S_StySPI-TRD2-CR2_like"/>
    <property type="match status" value="1"/>
</dbReference>
<evidence type="ECO:0000256" key="3">
    <source>
        <dbReference type="ARBA" id="ARBA00023125"/>
    </source>
</evidence>
<sequence length="201" mass="22426">MPKGWEWCRLQELLPQFQNGASSRGDKTGSEVVVLRLADIKNWKVSLADTRSLVISSESIAKYSLLSGDVLIIRVNGSADIVGRFITCGQDFDAIYCDHFIRMRFPIECLSSSYLSLLGSSSLVRQRIADMFVSTAGQKTVNQTHIGSLCISLPPMKEQHRIVAKIDQLITLCDQLKERLAERQHTQLQLTDTLVTEALNG</sequence>
<protein>
    <recommendedName>
        <fullName evidence="4">Type I restriction modification DNA specificity domain-containing protein</fullName>
    </recommendedName>
</protein>
<keyword evidence="3" id="KW-0238">DNA-binding</keyword>
<comment type="caution">
    <text evidence="5">The sequence shown here is derived from an EMBL/GenBank/DDBJ whole genome shotgun (WGS) entry which is preliminary data.</text>
</comment>
<dbReference type="Proteomes" id="UP000282818">
    <property type="component" value="Unassembled WGS sequence"/>
</dbReference>
<reference evidence="5 6" key="1">
    <citation type="submission" date="2019-01" db="EMBL/GenBank/DDBJ databases">
        <authorList>
            <person name="Chen W.-M."/>
        </authorList>
    </citation>
    <scope>NUCLEOTIDE SEQUENCE [LARGE SCALE GENOMIC DNA]</scope>
    <source>
        <strain evidence="5 6">HPM-16</strain>
    </source>
</reference>
<dbReference type="GO" id="GO:0003677">
    <property type="term" value="F:DNA binding"/>
    <property type="evidence" value="ECO:0007669"/>
    <property type="project" value="UniProtKB-KW"/>
</dbReference>
<dbReference type="SUPFAM" id="SSF116734">
    <property type="entry name" value="DNA methylase specificity domain"/>
    <property type="match status" value="1"/>
</dbReference>
<proteinExistence type="inferred from homology"/>
<evidence type="ECO:0000256" key="2">
    <source>
        <dbReference type="ARBA" id="ARBA00022747"/>
    </source>
</evidence>
<evidence type="ECO:0000313" key="6">
    <source>
        <dbReference type="Proteomes" id="UP000282818"/>
    </source>
</evidence>
<dbReference type="InterPro" id="IPR051212">
    <property type="entry name" value="Type-I_RE_S_subunit"/>
</dbReference>
<keyword evidence="6" id="KW-1185">Reference proteome</keyword>
<dbReference type="Gene3D" id="3.90.220.20">
    <property type="entry name" value="DNA methylase specificity domains"/>
    <property type="match status" value="1"/>
</dbReference>
<gene>
    <name evidence="5" type="ORF">EOE65_09440</name>
</gene>
<dbReference type="PANTHER" id="PTHR43140:SF1">
    <property type="entry name" value="TYPE I RESTRICTION ENZYME ECOKI SPECIFICITY SUBUNIT"/>
    <property type="match status" value="1"/>
</dbReference>
<dbReference type="GO" id="GO:0009307">
    <property type="term" value="P:DNA restriction-modification system"/>
    <property type="evidence" value="ECO:0007669"/>
    <property type="project" value="UniProtKB-KW"/>
</dbReference>
<evidence type="ECO:0000259" key="4">
    <source>
        <dbReference type="Pfam" id="PF01420"/>
    </source>
</evidence>
<dbReference type="AlphaFoldDB" id="A0A437Q7Q8"/>
<evidence type="ECO:0000313" key="5">
    <source>
        <dbReference type="EMBL" id="RVU30537.1"/>
    </source>
</evidence>
<accession>A0A437Q7Q8</accession>
<comment type="similarity">
    <text evidence="1">Belongs to the type-I restriction system S methylase family.</text>
</comment>
<dbReference type="Pfam" id="PF01420">
    <property type="entry name" value="Methylase_S"/>
    <property type="match status" value="1"/>
</dbReference>
<dbReference type="PANTHER" id="PTHR43140">
    <property type="entry name" value="TYPE-1 RESTRICTION ENZYME ECOKI SPECIFICITY PROTEIN"/>
    <property type="match status" value="1"/>
</dbReference>
<dbReference type="InterPro" id="IPR044946">
    <property type="entry name" value="Restrct_endonuc_typeI_TRD_sf"/>
</dbReference>